<organism evidence="2 3">
    <name type="scientific">Vanrija albida</name>
    <dbReference type="NCBI Taxonomy" id="181172"/>
    <lineage>
        <taxon>Eukaryota</taxon>
        <taxon>Fungi</taxon>
        <taxon>Dikarya</taxon>
        <taxon>Basidiomycota</taxon>
        <taxon>Agaricomycotina</taxon>
        <taxon>Tremellomycetes</taxon>
        <taxon>Trichosporonales</taxon>
        <taxon>Trichosporonaceae</taxon>
        <taxon>Vanrija</taxon>
    </lineage>
</organism>
<gene>
    <name evidence="2" type="ORF">Q8F55_009273</name>
</gene>
<sequence length="238" mass="24797">MKLRIPLLLATLAVARAARYHYLFAGCVDPAALPEGHDYASAANLTLIECDAYLAAAPDAETYPYSVFVPPQADAQSQCFARKSMKATVDWGDGADCAAHQARIGFSAAFSGFRAAPKSKGKTAVVNADDTYCPDGGVPCRLSAEDGYGYECVDTASALANCGGCAFAARQRRRAWRAAPDGVSRLERVRWGGHVGGAVAGWHGGPSRHGTLNRGAARRCVPGGGGQHGHVYGAVSPG</sequence>
<feature type="chain" id="PRO_5046302830" evidence="1">
    <location>
        <begin position="18"/>
        <end position="238"/>
    </location>
</feature>
<comment type="caution">
    <text evidence="2">The sequence shown here is derived from an EMBL/GenBank/DDBJ whole genome shotgun (WGS) entry which is preliminary data.</text>
</comment>
<evidence type="ECO:0000313" key="2">
    <source>
        <dbReference type="EMBL" id="KAL1405634.1"/>
    </source>
</evidence>
<dbReference type="EMBL" id="JBBXJM010000007">
    <property type="protein sequence ID" value="KAL1405634.1"/>
    <property type="molecule type" value="Genomic_DNA"/>
</dbReference>
<accession>A0ABR3PT72</accession>
<dbReference type="GeneID" id="95990316"/>
<name>A0ABR3PT72_9TREE</name>
<evidence type="ECO:0000256" key="1">
    <source>
        <dbReference type="SAM" id="SignalP"/>
    </source>
</evidence>
<dbReference type="Proteomes" id="UP001565368">
    <property type="component" value="Unassembled WGS sequence"/>
</dbReference>
<proteinExistence type="predicted"/>
<keyword evidence="1" id="KW-0732">Signal</keyword>
<reference evidence="2 3" key="1">
    <citation type="submission" date="2023-08" db="EMBL/GenBank/DDBJ databases">
        <title>Annotated Genome Sequence of Vanrija albida AlHP1.</title>
        <authorList>
            <person name="Herzog R."/>
        </authorList>
    </citation>
    <scope>NUCLEOTIDE SEQUENCE [LARGE SCALE GENOMIC DNA]</scope>
    <source>
        <strain evidence="2 3">AlHP1</strain>
    </source>
</reference>
<keyword evidence="3" id="KW-1185">Reference proteome</keyword>
<protein>
    <submittedName>
        <fullName evidence="2">Uncharacterized protein</fullName>
    </submittedName>
</protein>
<dbReference type="RefSeq" id="XP_069205578.1">
    <property type="nucleotide sequence ID" value="XM_069357641.1"/>
</dbReference>
<evidence type="ECO:0000313" key="3">
    <source>
        <dbReference type="Proteomes" id="UP001565368"/>
    </source>
</evidence>
<feature type="signal peptide" evidence="1">
    <location>
        <begin position="1"/>
        <end position="17"/>
    </location>
</feature>